<keyword evidence="3" id="KW-1185">Reference proteome</keyword>
<feature type="region of interest" description="Disordered" evidence="1">
    <location>
        <begin position="53"/>
        <end position="135"/>
    </location>
</feature>
<reference evidence="2 3" key="1">
    <citation type="submission" date="2021-02" db="EMBL/GenBank/DDBJ databases">
        <title>De Novo genome assembly of isolated myxobacteria.</title>
        <authorList>
            <person name="Stevens D.C."/>
        </authorList>
    </citation>
    <scope>NUCLEOTIDE SEQUENCE [LARGE SCALE GENOMIC DNA]</scope>
    <source>
        <strain evidence="3">SCPEA02</strain>
    </source>
</reference>
<gene>
    <name evidence="2" type="ORF">JY651_29480</name>
</gene>
<organism evidence="2 3">
    <name type="scientific">Pyxidicoccus parkwayensis</name>
    <dbReference type="NCBI Taxonomy" id="2813578"/>
    <lineage>
        <taxon>Bacteria</taxon>
        <taxon>Pseudomonadati</taxon>
        <taxon>Myxococcota</taxon>
        <taxon>Myxococcia</taxon>
        <taxon>Myxococcales</taxon>
        <taxon>Cystobacterineae</taxon>
        <taxon>Myxococcaceae</taxon>
        <taxon>Pyxidicoccus</taxon>
    </lineage>
</organism>
<feature type="compositionally biased region" description="Low complexity" evidence="1">
    <location>
        <begin position="104"/>
        <end position="124"/>
    </location>
</feature>
<protein>
    <submittedName>
        <fullName evidence="2">Cell wall protein</fullName>
    </submittedName>
</protein>
<evidence type="ECO:0000313" key="2">
    <source>
        <dbReference type="EMBL" id="QSQ28306.1"/>
    </source>
</evidence>
<dbReference type="Proteomes" id="UP000662747">
    <property type="component" value="Chromosome"/>
</dbReference>
<proteinExistence type="predicted"/>
<name>A0ABX7PCV2_9BACT</name>
<evidence type="ECO:0000313" key="3">
    <source>
        <dbReference type="Proteomes" id="UP000662747"/>
    </source>
</evidence>
<feature type="compositionally biased region" description="Pro residues" evidence="1">
    <location>
        <begin position="73"/>
        <end position="83"/>
    </location>
</feature>
<evidence type="ECO:0000256" key="1">
    <source>
        <dbReference type="SAM" id="MobiDB-lite"/>
    </source>
</evidence>
<accession>A0ABX7PCV2</accession>
<sequence length="150" mass="16134">MEAAAPAPRACAVIGCKRPHRSQGYCATHYQKRRLMLATGRLHAEWVENAAPHSIPDVILPRGRRPKAESSRPPAPVPAPAPTPKVWVRKKQQGVLPLGPDLESATVAPRARPASPSPAGTRPAQGSEHEAAIAAAQRWASDFLAQKRRS</sequence>
<dbReference type="EMBL" id="CP071090">
    <property type="protein sequence ID" value="QSQ28306.1"/>
    <property type="molecule type" value="Genomic_DNA"/>
</dbReference>